<reference evidence="1" key="1">
    <citation type="journal article" date="2015" name="Nature">
        <title>Complex archaea that bridge the gap between prokaryotes and eukaryotes.</title>
        <authorList>
            <person name="Spang A."/>
            <person name="Saw J.H."/>
            <person name="Jorgensen S.L."/>
            <person name="Zaremba-Niedzwiedzka K."/>
            <person name="Martijn J."/>
            <person name="Lind A.E."/>
            <person name="van Eijk R."/>
            <person name="Schleper C."/>
            <person name="Guy L."/>
            <person name="Ettema T.J."/>
        </authorList>
    </citation>
    <scope>NUCLEOTIDE SEQUENCE</scope>
</reference>
<gene>
    <name evidence="1" type="ORF">LCGC14_1162020</name>
</gene>
<organism evidence="1">
    <name type="scientific">marine sediment metagenome</name>
    <dbReference type="NCBI Taxonomy" id="412755"/>
    <lineage>
        <taxon>unclassified sequences</taxon>
        <taxon>metagenomes</taxon>
        <taxon>ecological metagenomes</taxon>
    </lineage>
</organism>
<protein>
    <submittedName>
        <fullName evidence="1">Uncharacterized protein</fullName>
    </submittedName>
</protein>
<proteinExistence type="predicted"/>
<sequence>MTEARPAIAYPGSRLEVLVEALDDIEEFAPEAYPLSLSSIHVELAEALHGKRNAKAMLLTLLEKNE</sequence>
<dbReference type="EMBL" id="LAZR01005675">
    <property type="protein sequence ID" value="KKM98042.1"/>
    <property type="molecule type" value="Genomic_DNA"/>
</dbReference>
<accession>A0A0F9PXZ0</accession>
<comment type="caution">
    <text evidence="1">The sequence shown here is derived from an EMBL/GenBank/DDBJ whole genome shotgun (WGS) entry which is preliminary data.</text>
</comment>
<dbReference type="AlphaFoldDB" id="A0A0F9PXZ0"/>
<name>A0A0F9PXZ0_9ZZZZ</name>
<evidence type="ECO:0000313" key="1">
    <source>
        <dbReference type="EMBL" id="KKM98042.1"/>
    </source>
</evidence>